<dbReference type="Proteomes" id="UP000054477">
    <property type="component" value="Unassembled WGS sequence"/>
</dbReference>
<feature type="compositionally biased region" description="Polar residues" evidence="1">
    <location>
        <begin position="91"/>
        <end position="122"/>
    </location>
</feature>
<feature type="region of interest" description="Disordered" evidence="1">
    <location>
        <begin position="82"/>
        <end position="122"/>
    </location>
</feature>
<evidence type="ECO:0000313" key="3">
    <source>
        <dbReference type="Proteomes" id="UP000054477"/>
    </source>
</evidence>
<reference evidence="3" key="2">
    <citation type="submission" date="2015-01" db="EMBL/GenBank/DDBJ databases">
        <title>Evolutionary Origins and Diversification of the Mycorrhizal Mutualists.</title>
        <authorList>
            <consortium name="DOE Joint Genome Institute"/>
            <consortium name="Mycorrhizal Genomics Consortium"/>
            <person name="Kohler A."/>
            <person name="Kuo A."/>
            <person name="Nagy L.G."/>
            <person name="Floudas D."/>
            <person name="Copeland A."/>
            <person name="Barry K.W."/>
            <person name="Cichocki N."/>
            <person name="Veneault-Fourrey C."/>
            <person name="LaButti K."/>
            <person name="Lindquist E.A."/>
            <person name="Lipzen A."/>
            <person name="Lundell T."/>
            <person name="Morin E."/>
            <person name="Murat C."/>
            <person name="Riley R."/>
            <person name="Ohm R."/>
            <person name="Sun H."/>
            <person name="Tunlid A."/>
            <person name="Henrissat B."/>
            <person name="Grigoriev I.V."/>
            <person name="Hibbett D.S."/>
            <person name="Martin F."/>
        </authorList>
    </citation>
    <scope>NUCLEOTIDE SEQUENCE [LARGE SCALE GENOMIC DNA]</scope>
    <source>
        <strain evidence="3">LaAM-08-1</strain>
    </source>
</reference>
<evidence type="ECO:0000313" key="2">
    <source>
        <dbReference type="EMBL" id="KIJ93085.1"/>
    </source>
</evidence>
<evidence type="ECO:0000256" key="1">
    <source>
        <dbReference type="SAM" id="MobiDB-lite"/>
    </source>
</evidence>
<reference evidence="2 3" key="1">
    <citation type="submission" date="2014-04" db="EMBL/GenBank/DDBJ databases">
        <authorList>
            <consortium name="DOE Joint Genome Institute"/>
            <person name="Kuo A."/>
            <person name="Kohler A."/>
            <person name="Nagy L.G."/>
            <person name="Floudas D."/>
            <person name="Copeland A."/>
            <person name="Barry K.W."/>
            <person name="Cichocki N."/>
            <person name="Veneault-Fourrey C."/>
            <person name="LaButti K."/>
            <person name="Lindquist E.A."/>
            <person name="Lipzen A."/>
            <person name="Lundell T."/>
            <person name="Morin E."/>
            <person name="Murat C."/>
            <person name="Sun H."/>
            <person name="Tunlid A."/>
            <person name="Henrissat B."/>
            <person name="Grigoriev I.V."/>
            <person name="Hibbett D.S."/>
            <person name="Martin F."/>
            <person name="Nordberg H.P."/>
            <person name="Cantor M.N."/>
            <person name="Hua S.X."/>
        </authorList>
    </citation>
    <scope>NUCLEOTIDE SEQUENCE [LARGE SCALE GENOMIC DNA]</scope>
    <source>
        <strain evidence="2 3">LaAM-08-1</strain>
    </source>
</reference>
<protein>
    <submittedName>
        <fullName evidence="2">Uncharacterized protein</fullName>
    </submittedName>
</protein>
<organism evidence="2 3">
    <name type="scientific">Laccaria amethystina LaAM-08-1</name>
    <dbReference type="NCBI Taxonomy" id="1095629"/>
    <lineage>
        <taxon>Eukaryota</taxon>
        <taxon>Fungi</taxon>
        <taxon>Dikarya</taxon>
        <taxon>Basidiomycota</taxon>
        <taxon>Agaricomycotina</taxon>
        <taxon>Agaricomycetes</taxon>
        <taxon>Agaricomycetidae</taxon>
        <taxon>Agaricales</taxon>
        <taxon>Agaricineae</taxon>
        <taxon>Hydnangiaceae</taxon>
        <taxon>Laccaria</taxon>
    </lineage>
</organism>
<gene>
    <name evidence="2" type="ORF">K443DRAFT_413007</name>
</gene>
<accession>A0A0C9WPZ1</accession>
<dbReference type="AlphaFoldDB" id="A0A0C9WPZ1"/>
<proteinExistence type="predicted"/>
<dbReference type="HOGENOM" id="CLU_1619303_0_0_1"/>
<dbReference type="EMBL" id="KN838866">
    <property type="protein sequence ID" value="KIJ93085.1"/>
    <property type="molecule type" value="Genomic_DNA"/>
</dbReference>
<sequence>MWDGPSFHPPKPQPRVLQWPPPVRILPPATYHIPSLRSDIPPQTSPLAHKALFLLPSTSLLPLPRFVTASPYSTFILLGSPTPDSPRPSIPQISTHSYSIHQGPPGSQRQYTTPTRSYSSSHPPIVLRRLGRGIALLRCLCLISVGFSSQKMKGTKEIETYKKT</sequence>
<name>A0A0C9WPZ1_9AGAR</name>
<keyword evidence="3" id="KW-1185">Reference proteome</keyword>